<dbReference type="AlphaFoldDB" id="A0A0D2HBD7"/>
<dbReference type="GO" id="GO:0006351">
    <property type="term" value="P:DNA-templated transcription"/>
    <property type="evidence" value="ECO:0007669"/>
    <property type="project" value="InterPro"/>
</dbReference>
<keyword evidence="2" id="KW-0479">Metal-binding</keyword>
<dbReference type="SMART" id="SM00906">
    <property type="entry name" value="Fungal_trans"/>
    <property type="match status" value="1"/>
</dbReference>
<dbReference type="CDD" id="cd12148">
    <property type="entry name" value="fungal_TF_MHR"/>
    <property type="match status" value="1"/>
</dbReference>
<dbReference type="Pfam" id="PF04082">
    <property type="entry name" value="Fungal_trans"/>
    <property type="match status" value="1"/>
</dbReference>
<reference evidence="10 11" key="1">
    <citation type="submission" date="2015-01" db="EMBL/GenBank/DDBJ databases">
        <title>The Genome Sequence of Fonsecaea multimorphosa CBS 102226.</title>
        <authorList>
            <consortium name="The Broad Institute Genomics Platform"/>
            <person name="Cuomo C."/>
            <person name="de Hoog S."/>
            <person name="Gorbushina A."/>
            <person name="Stielow B."/>
            <person name="Teixiera M."/>
            <person name="Abouelleil A."/>
            <person name="Chapman S.B."/>
            <person name="Priest M."/>
            <person name="Young S.K."/>
            <person name="Wortman J."/>
            <person name="Nusbaum C."/>
            <person name="Birren B."/>
        </authorList>
    </citation>
    <scope>NUCLEOTIDE SEQUENCE [LARGE SCALE GENOMIC DNA]</scope>
    <source>
        <strain evidence="10 11">CBS 102226</strain>
    </source>
</reference>
<feature type="compositionally biased region" description="Polar residues" evidence="8">
    <location>
        <begin position="1"/>
        <end position="18"/>
    </location>
</feature>
<proteinExistence type="predicted"/>
<gene>
    <name evidence="10" type="ORF">Z520_04791</name>
</gene>
<evidence type="ECO:0000256" key="1">
    <source>
        <dbReference type="ARBA" id="ARBA00004123"/>
    </source>
</evidence>
<dbReference type="EMBL" id="KN848069">
    <property type="protein sequence ID" value="KIX99215.1"/>
    <property type="molecule type" value="Genomic_DNA"/>
</dbReference>
<dbReference type="GeneID" id="27710537"/>
<dbReference type="InterPro" id="IPR001138">
    <property type="entry name" value="Zn2Cys6_DnaBD"/>
</dbReference>
<organism evidence="10 11">
    <name type="scientific">Fonsecaea multimorphosa CBS 102226</name>
    <dbReference type="NCBI Taxonomy" id="1442371"/>
    <lineage>
        <taxon>Eukaryota</taxon>
        <taxon>Fungi</taxon>
        <taxon>Dikarya</taxon>
        <taxon>Ascomycota</taxon>
        <taxon>Pezizomycotina</taxon>
        <taxon>Eurotiomycetes</taxon>
        <taxon>Chaetothyriomycetidae</taxon>
        <taxon>Chaetothyriales</taxon>
        <taxon>Herpotrichiellaceae</taxon>
        <taxon>Fonsecaea</taxon>
    </lineage>
</organism>
<dbReference type="InterPro" id="IPR050815">
    <property type="entry name" value="TF_fung"/>
</dbReference>
<dbReference type="RefSeq" id="XP_016633338.1">
    <property type="nucleotide sequence ID" value="XM_016775295.1"/>
</dbReference>
<evidence type="ECO:0000256" key="3">
    <source>
        <dbReference type="ARBA" id="ARBA00023015"/>
    </source>
</evidence>
<evidence type="ECO:0000256" key="6">
    <source>
        <dbReference type="ARBA" id="ARBA00023163"/>
    </source>
</evidence>
<name>A0A0D2HBD7_9EURO</name>
<keyword evidence="4" id="KW-0843">Virulence</keyword>
<evidence type="ECO:0000313" key="10">
    <source>
        <dbReference type="EMBL" id="KIX99215.1"/>
    </source>
</evidence>
<dbReference type="Pfam" id="PF00172">
    <property type="entry name" value="Zn_clus"/>
    <property type="match status" value="1"/>
</dbReference>
<keyword evidence="7" id="KW-0539">Nucleus</keyword>
<dbReference type="Proteomes" id="UP000053411">
    <property type="component" value="Unassembled WGS sequence"/>
</dbReference>
<dbReference type="OrthoDB" id="4356994at2759"/>
<dbReference type="CDD" id="cd00067">
    <property type="entry name" value="GAL4"/>
    <property type="match status" value="1"/>
</dbReference>
<evidence type="ECO:0000256" key="2">
    <source>
        <dbReference type="ARBA" id="ARBA00022723"/>
    </source>
</evidence>
<evidence type="ECO:0000256" key="8">
    <source>
        <dbReference type="SAM" id="MobiDB-lite"/>
    </source>
</evidence>
<dbReference type="GO" id="GO:0008270">
    <property type="term" value="F:zinc ion binding"/>
    <property type="evidence" value="ECO:0007669"/>
    <property type="project" value="InterPro"/>
</dbReference>
<dbReference type="GO" id="GO:0005634">
    <property type="term" value="C:nucleus"/>
    <property type="evidence" value="ECO:0007669"/>
    <property type="project" value="UniProtKB-SubCell"/>
</dbReference>
<dbReference type="InterPro" id="IPR007219">
    <property type="entry name" value="XnlR_reg_dom"/>
</dbReference>
<dbReference type="GO" id="GO:0003677">
    <property type="term" value="F:DNA binding"/>
    <property type="evidence" value="ECO:0007669"/>
    <property type="project" value="UniProtKB-KW"/>
</dbReference>
<evidence type="ECO:0000313" key="11">
    <source>
        <dbReference type="Proteomes" id="UP000053411"/>
    </source>
</evidence>
<dbReference type="SUPFAM" id="SSF57701">
    <property type="entry name" value="Zn2/Cys6 DNA-binding domain"/>
    <property type="match status" value="1"/>
</dbReference>
<keyword evidence="11" id="KW-1185">Reference proteome</keyword>
<keyword evidence="5" id="KW-0238">DNA-binding</keyword>
<dbReference type="PANTHER" id="PTHR47338">
    <property type="entry name" value="ZN(II)2CYS6 TRANSCRIPTION FACTOR (EUROFUNG)-RELATED"/>
    <property type="match status" value="1"/>
</dbReference>
<dbReference type="PANTHER" id="PTHR47338:SF27">
    <property type="entry name" value="ZN(II)2CYS6 TRANSCRIPTION FACTOR (EUROFUNG)"/>
    <property type="match status" value="1"/>
</dbReference>
<accession>A0A0D2HBD7</accession>
<sequence length="654" mass="73781">MATFSSIQAQTAVGSGSSQKRKATMVEPAPRRRTPQACLICRRRKSKCDGVRPSCRNCRRLNRSCEWPDPEATGVDSVLEELSEIQHRILLDAFFSTSHLEPVRLSIHKPTFDGTGFQHHPEFFRLAICTLAALYLDHDTSVKYFEGDSPWQISERLAPRVRQLARDTSDQPTVKNIQANLILALRELVARAGYNSYIYAGFAIRMAHSLRFMKEYHHRHPPLEREIRRRCMWSCVVVDILISLTLCRPTSIQTQWTYIQLPCPEASFMFGEDYPSPTLAEFVHNQPDHPDLLPYFIKAVDILNTMMEHVRAWVVQDQSLDLGSEYTNPFDTTFADWISQLPDRMSWSKHNLRAFRLLGQGNLFVTFHMVVSHAFCLVPQLYLPYTGMQTAPSPVPLSDRQITAIRKCLHHADRITAIVSLLFRGDDVAREILRSPFTSLAMMCAATIHIWSAHSEACVKAATPNPTGSAQSTPSTPPNHHLRLFVEVFQSWEKSWPLAHGCLETISFLEQLYNVAYHVTAAPLEDGNMVTEAAIDLDRTAAVGSGIYDPPAGPFMLSRWTQVLLAVQSEPQPVKKEQARAQLRALCRHLRLRSMLGPVSTQEDDGAEDGYEFLSHFDTTELEDLGGFVGCMDGSTDADVDEHSLVGYISFLHS</sequence>
<dbReference type="VEuPathDB" id="FungiDB:Z520_04791"/>
<dbReference type="Gene3D" id="4.10.240.10">
    <property type="entry name" value="Zn(2)-C6 fungal-type DNA-binding domain"/>
    <property type="match status" value="1"/>
</dbReference>
<evidence type="ECO:0000256" key="5">
    <source>
        <dbReference type="ARBA" id="ARBA00023125"/>
    </source>
</evidence>
<comment type="subcellular location">
    <subcellularLocation>
        <location evidence="1">Nucleus</location>
    </subcellularLocation>
</comment>
<dbReference type="InterPro" id="IPR036864">
    <property type="entry name" value="Zn2-C6_fun-type_DNA-bd_sf"/>
</dbReference>
<evidence type="ECO:0000256" key="4">
    <source>
        <dbReference type="ARBA" id="ARBA00023026"/>
    </source>
</evidence>
<evidence type="ECO:0000256" key="7">
    <source>
        <dbReference type="ARBA" id="ARBA00023242"/>
    </source>
</evidence>
<dbReference type="STRING" id="1442371.A0A0D2HBD7"/>
<dbReference type="PROSITE" id="PS50048">
    <property type="entry name" value="ZN2_CY6_FUNGAL_2"/>
    <property type="match status" value="1"/>
</dbReference>
<feature type="domain" description="Zn(2)-C6 fungal-type" evidence="9">
    <location>
        <begin position="37"/>
        <end position="67"/>
    </location>
</feature>
<keyword evidence="6" id="KW-0804">Transcription</keyword>
<dbReference type="PROSITE" id="PS00463">
    <property type="entry name" value="ZN2_CY6_FUNGAL_1"/>
    <property type="match status" value="1"/>
</dbReference>
<dbReference type="GO" id="GO:0000981">
    <property type="term" value="F:DNA-binding transcription factor activity, RNA polymerase II-specific"/>
    <property type="evidence" value="ECO:0007669"/>
    <property type="project" value="InterPro"/>
</dbReference>
<protein>
    <recommendedName>
        <fullName evidence="9">Zn(2)-C6 fungal-type domain-containing protein</fullName>
    </recommendedName>
</protein>
<keyword evidence="3" id="KW-0805">Transcription regulation</keyword>
<evidence type="ECO:0000259" key="9">
    <source>
        <dbReference type="PROSITE" id="PS50048"/>
    </source>
</evidence>
<dbReference type="SMART" id="SM00066">
    <property type="entry name" value="GAL4"/>
    <property type="match status" value="1"/>
</dbReference>
<feature type="region of interest" description="Disordered" evidence="8">
    <location>
        <begin position="1"/>
        <end position="30"/>
    </location>
</feature>